<accession>A0ACB8AF29</accession>
<sequence length="608" mass="66730">MAESVKQPIPSDATVAAPRRITLWPVLAILAAAAVLCFLAENPPSDSYAVCSPSHKIYTVDPQNPQVECLVIQGATIVDTGNRADVQARWRVRHRHPLFSSLLWIPRFPWSSSLPITTIDADSAVVPGLADAHAHVFHYGFKTNLDIGGCRSVNEILQRLKVYVFNHPDILNDPSSWIEGMGWDQTQWSDTRYPHADDFDTEPLLRGRRISLQRVDGHATWVSNRVLQLMGDLPYEVSGGAIIRDDKGKPTGILIDNAMLLIPAPPASSARVIEYINHTITDALAVGLTSIHDAEATPAMIAGFTEYVENTKSPIRLYVMGHVESDSYWGDQIPRLINHGIGGRLTIRSIKLVADGALGSFGAAMLEPYSDDPTTKGIMRFEPEQLSKLVKQFWDDGWQINVHCIGDQANKAVLDIFEAILSNSSSTKFADRRNRIEHAQIMTIDDLDRIGRLNVIPSVQPTHATSDMSYAEQRLGPERVKGAYAYQTLLKSANGVLPLGSDFPVEGINPILGFYAAISRLTVSGESPHGPGGWFPSEKLTRPQALKGMTLDAAYASFTEDILGSLVPGKFADYVVLDRDIMTIPYSEIPDTKVRATVVDGTVVYGCL</sequence>
<reference evidence="1" key="1">
    <citation type="journal article" date="2021" name="New Phytol.">
        <title>Evolutionary innovations through gain and loss of genes in the ectomycorrhizal Boletales.</title>
        <authorList>
            <person name="Wu G."/>
            <person name="Miyauchi S."/>
            <person name="Morin E."/>
            <person name="Kuo A."/>
            <person name="Drula E."/>
            <person name="Varga T."/>
            <person name="Kohler A."/>
            <person name="Feng B."/>
            <person name="Cao Y."/>
            <person name="Lipzen A."/>
            <person name="Daum C."/>
            <person name="Hundley H."/>
            <person name="Pangilinan J."/>
            <person name="Johnson J."/>
            <person name="Barry K."/>
            <person name="LaButti K."/>
            <person name="Ng V."/>
            <person name="Ahrendt S."/>
            <person name="Min B."/>
            <person name="Choi I.G."/>
            <person name="Park H."/>
            <person name="Plett J.M."/>
            <person name="Magnuson J."/>
            <person name="Spatafora J.W."/>
            <person name="Nagy L.G."/>
            <person name="Henrissat B."/>
            <person name="Grigoriev I.V."/>
            <person name="Yang Z.L."/>
            <person name="Xu J."/>
            <person name="Martin F.M."/>
        </authorList>
    </citation>
    <scope>NUCLEOTIDE SEQUENCE</scope>
    <source>
        <strain evidence="1">ATCC 28755</strain>
    </source>
</reference>
<evidence type="ECO:0000313" key="2">
    <source>
        <dbReference type="Proteomes" id="UP000790377"/>
    </source>
</evidence>
<comment type="caution">
    <text evidence="1">The sequence shown here is derived from an EMBL/GenBank/DDBJ whole genome shotgun (WGS) entry which is preliminary data.</text>
</comment>
<proteinExistence type="predicted"/>
<name>A0ACB8AF29_9AGAM</name>
<gene>
    <name evidence="1" type="ORF">BJ138DRAFT_1172335</name>
</gene>
<dbReference type="Proteomes" id="UP000790377">
    <property type="component" value="Unassembled WGS sequence"/>
</dbReference>
<organism evidence="1 2">
    <name type="scientific">Hygrophoropsis aurantiaca</name>
    <dbReference type="NCBI Taxonomy" id="72124"/>
    <lineage>
        <taxon>Eukaryota</taxon>
        <taxon>Fungi</taxon>
        <taxon>Dikarya</taxon>
        <taxon>Basidiomycota</taxon>
        <taxon>Agaricomycotina</taxon>
        <taxon>Agaricomycetes</taxon>
        <taxon>Agaricomycetidae</taxon>
        <taxon>Boletales</taxon>
        <taxon>Coniophorineae</taxon>
        <taxon>Hygrophoropsidaceae</taxon>
        <taxon>Hygrophoropsis</taxon>
    </lineage>
</organism>
<evidence type="ECO:0000313" key="1">
    <source>
        <dbReference type="EMBL" id="KAH7911782.1"/>
    </source>
</evidence>
<keyword evidence="2" id="KW-1185">Reference proteome</keyword>
<dbReference type="EMBL" id="MU267667">
    <property type="protein sequence ID" value="KAH7911782.1"/>
    <property type="molecule type" value="Genomic_DNA"/>
</dbReference>
<protein>
    <submittedName>
        <fullName evidence="1">Amidohydrolase family-domain-containing protein</fullName>
    </submittedName>
</protein>